<evidence type="ECO:0000313" key="2">
    <source>
        <dbReference type="EMBL" id="GER27418.1"/>
    </source>
</evidence>
<dbReference type="AlphaFoldDB" id="A0A5A7P4L0"/>
<dbReference type="EMBL" id="BKCP01001891">
    <property type="protein sequence ID" value="GER27418.1"/>
    <property type="molecule type" value="Genomic_DNA"/>
</dbReference>
<protein>
    <submittedName>
        <fullName evidence="2">Chromatin assembly factor 1 subunit B</fullName>
    </submittedName>
</protein>
<feature type="region of interest" description="Disordered" evidence="1">
    <location>
        <begin position="1"/>
        <end position="40"/>
    </location>
</feature>
<proteinExistence type="predicted"/>
<evidence type="ECO:0000256" key="1">
    <source>
        <dbReference type="SAM" id="MobiDB-lite"/>
    </source>
</evidence>
<keyword evidence="3" id="KW-1185">Reference proteome</keyword>
<accession>A0A5A7P4L0</accession>
<evidence type="ECO:0000313" key="3">
    <source>
        <dbReference type="Proteomes" id="UP000325081"/>
    </source>
</evidence>
<dbReference type="Proteomes" id="UP000325081">
    <property type="component" value="Unassembled WGS sequence"/>
</dbReference>
<sequence length="336" mass="37812">MVKTRNAAPSTSKDKGKAIIVAPPESSDNSHHSDSDLAEETTPLARTHGIPFLVFNDSEVAAYKRLATRTMPNPRAIEWATMKALHIDEQVRSYLKVLNLEKYANRDNFTAFRTLTLECFSTIEMHDNGNYLTCRLDEKEVKITDKVLCDIYGLKTTGARKKPEDFQTYRHCASFSPCKSFNKAEPSAGLIKELPIAEKYLRTIQAEVSSHNARVEAYITKNDERWDQWEETHAKHEAHWDHWEKQHPPPRRAALPRAAVRSSATPCRSASRHGEVFCRAVSSASRHGEVLCRAAVEPRAAITSFAGVLVTGELNLQEKIRKSGSRNDNREGSGRV</sequence>
<organism evidence="2 3">
    <name type="scientific">Striga asiatica</name>
    <name type="common">Asiatic witchweed</name>
    <name type="synonym">Buchnera asiatica</name>
    <dbReference type="NCBI Taxonomy" id="4170"/>
    <lineage>
        <taxon>Eukaryota</taxon>
        <taxon>Viridiplantae</taxon>
        <taxon>Streptophyta</taxon>
        <taxon>Embryophyta</taxon>
        <taxon>Tracheophyta</taxon>
        <taxon>Spermatophyta</taxon>
        <taxon>Magnoliopsida</taxon>
        <taxon>eudicotyledons</taxon>
        <taxon>Gunneridae</taxon>
        <taxon>Pentapetalae</taxon>
        <taxon>asterids</taxon>
        <taxon>lamiids</taxon>
        <taxon>Lamiales</taxon>
        <taxon>Orobanchaceae</taxon>
        <taxon>Buchnereae</taxon>
        <taxon>Striga</taxon>
    </lineage>
</organism>
<reference evidence="3" key="1">
    <citation type="journal article" date="2019" name="Curr. Biol.">
        <title>Genome Sequence of Striga asiatica Provides Insight into the Evolution of Plant Parasitism.</title>
        <authorList>
            <person name="Yoshida S."/>
            <person name="Kim S."/>
            <person name="Wafula E.K."/>
            <person name="Tanskanen J."/>
            <person name="Kim Y.M."/>
            <person name="Honaas L."/>
            <person name="Yang Z."/>
            <person name="Spallek T."/>
            <person name="Conn C.E."/>
            <person name="Ichihashi Y."/>
            <person name="Cheong K."/>
            <person name="Cui S."/>
            <person name="Der J.P."/>
            <person name="Gundlach H."/>
            <person name="Jiao Y."/>
            <person name="Hori C."/>
            <person name="Ishida J.K."/>
            <person name="Kasahara H."/>
            <person name="Kiba T."/>
            <person name="Kim M.S."/>
            <person name="Koo N."/>
            <person name="Laohavisit A."/>
            <person name="Lee Y.H."/>
            <person name="Lumba S."/>
            <person name="McCourt P."/>
            <person name="Mortimer J.C."/>
            <person name="Mutuku J.M."/>
            <person name="Nomura T."/>
            <person name="Sasaki-Sekimoto Y."/>
            <person name="Seto Y."/>
            <person name="Wang Y."/>
            <person name="Wakatake T."/>
            <person name="Sakakibara H."/>
            <person name="Demura T."/>
            <person name="Yamaguchi S."/>
            <person name="Yoneyama K."/>
            <person name="Manabe R.I."/>
            <person name="Nelson D.C."/>
            <person name="Schulman A.H."/>
            <person name="Timko M.P."/>
            <person name="dePamphilis C.W."/>
            <person name="Choi D."/>
            <person name="Shirasu K."/>
        </authorList>
    </citation>
    <scope>NUCLEOTIDE SEQUENCE [LARGE SCALE GENOMIC DNA]</scope>
    <source>
        <strain evidence="3">cv. UVA1</strain>
    </source>
</reference>
<dbReference type="OrthoDB" id="1837928at2759"/>
<comment type="caution">
    <text evidence="2">The sequence shown here is derived from an EMBL/GenBank/DDBJ whole genome shotgun (WGS) entry which is preliminary data.</text>
</comment>
<name>A0A5A7P4L0_STRAF</name>
<gene>
    <name evidence="2" type="ORF">STAS_03129</name>
</gene>